<dbReference type="Proteomes" id="UP000714618">
    <property type="component" value="Unassembled WGS sequence"/>
</dbReference>
<keyword evidence="3" id="KW-1185">Reference proteome</keyword>
<evidence type="ECO:0000313" key="3">
    <source>
        <dbReference type="Proteomes" id="UP000714618"/>
    </source>
</evidence>
<feature type="compositionally biased region" description="Low complexity" evidence="1">
    <location>
        <begin position="85"/>
        <end position="98"/>
    </location>
</feature>
<dbReference type="AlphaFoldDB" id="A0A9N8K5W7"/>
<gene>
    <name evidence="2" type="ORF">AWRI4233_LOCUS8022</name>
</gene>
<dbReference type="EMBL" id="CAIJEO010000010">
    <property type="protein sequence ID" value="CAD0099198.1"/>
    <property type="molecule type" value="Genomic_DNA"/>
</dbReference>
<sequence>MFEKLARQPFIYEGFEHHDLINFTKSRRLKLGKTAQQPLTKYTSKCAAMVQKPDVDGAVAQHGQSDYSNDTPNTESRVLLRRSSRLAAKTRSAASTAVNKALSLNTPGRTSMPARGPAA</sequence>
<accession>A0A9N8K5W7</accession>
<comment type="caution">
    <text evidence="2">The sequence shown here is derived from an EMBL/GenBank/DDBJ whole genome shotgun (WGS) entry which is preliminary data.</text>
</comment>
<evidence type="ECO:0000256" key="1">
    <source>
        <dbReference type="SAM" id="MobiDB-lite"/>
    </source>
</evidence>
<name>A0A9N8K5W7_9PEZI</name>
<feature type="region of interest" description="Disordered" evidence="1">
    <location>
        <begin position="57"/>
        <end position="119"/>
    </location>
</feature>
<reference evidence="2" key="1">
    <citation type="submission" date="2020-06" db="EMBL/GenBank/DDBJ databases">
        <authorList>
            <person name="Onetto C."/>
        </authorList>
    </citation>
    <scope>NUCLEOTIDE SEQUENCE</scope>
</reference>
<evidence type="ECO:0000313" key="2">
    <source>
        <dbReference type="EMBL" id="CAD0099198.1"/>
    </source>
</evidence>
<feature type="compositionally biased region" description="Polar residues" evidence="1">
    <location>
        <begin position="62"/>
        <end position="75"/>
    </location>
</feature>
<protein>
    <submittedName>
        <fullName evidence="2">Uncharacterized protein</fullName>
    </submittedName>
</protein>
<organism evidence="2 3">
    <name type="scientific">Aureobasidium mustum</name>
    <dbReference type="NCBI Taxonomy" id="2773714"/>
    <lineage>
        <taxon>Eukaryota</taxon>
        <taxon>Fungi</taxon>
        <taxon>Dikarya</taxon>
        <taxon>Ascomycota</taxon>
        <taxon>Pezizomycotina</taxon>
        <taxon>Dothideomycetes</taxon>
        <taxon>Dothideomycetidae</taxon>
        <taxon>Dothideales</taxon>
        <taxon>Saccotheciaceae</taxon>
        <taxon>Aureobasidium</taxon>
    </lineage>
</organism>
<proteinExistence type="predicted"/>